<dbReference type="eggNOG" id="COG0122">
    <property type="taxonomic scope" value="Bacteria"/>
</dbReference>
<dbReference type="Proteomes" id="UP000019095">
    <property type="component" value="Chromosome"/>
</dbReference>
<dbReference type="InterPro" id="IPR051912">
    <property type="entry name" value="Alkylbase_DNA_Glycosylase/TA"/>
</dbReference>
<dbReference type="InterPro" id="IPR011257">
    <property type="entry name" value="DNA_glycosylase"/>
</dbReference>
<comment type="catalytic activity">
    <reaction evidence="1">
        <text>Hydrolysis of alkylated DNA, releasing 3-methyladenine, 3-methylguanine, 7-methylguanine and 7-methyladenine.</text>
        <dbReference type="EC" id="3.2.2.21"/>
    </reaction>
</comment>
<dbReference type="OrthoDB" id="9811249at2"/>
<evidence type="ECO:0000256" key="4">
    <source>
        <dbReference type="ARBA" id="ARBA00022763"/>
    </source>
</evidence>
<evidence type="ECO:0000313" key="8">
    <source>
        <dbReference type="Proteomes" id="UP000019095"/>
    </source>
</evidence>
<dbReference type="GO" id="GO:0008725">
    <property type="term" value="F:DNA-3-methyladenine glycosylase activity"/>
    <property type="evidence" value="ECO:0007669"/>
    <property type="project" value="TreeGrafter"/>
</dbReference>
<evidence type="ECO:0000259" key="6">
    <source>
        <dbReference type="SMART" id="SM00478"/>
    </source>
</evidence>
<dbReference type="HOGENOM" id="CLU_000445_72_5_4"/>
<dbReference type="FunFam" id="1.10.340.30:FF:000004">
    <property type="entry name" value="DNA-3-methyladenine glycosylase II"/>
    <property type="match status" value="1"/>
</dbReference>
<accession>W0PG53</accession>
<dbReference type="PANTHER" id="PTHR43003">
    <property type="entry name" value="DNA-3-METHYLADENINE GLYCOSYLASE"/>
    <property type="match status" value="1"/>
</dbReference>
<dbReference type="GO" id="GO:0032993">
    <property type="term" value="C:protein-DNA complex"/>
    <property type="evidence" value="ECO:0007669"/>
    <property type="project" value="TreeGrafter"/>
</dbReference>
<feature type="domain" description="HhH-GPD" evidence="6">
    <location>
        <begin position="50"/>
        <end position="200"/>
    </location>
</feature>
<dbReference type="PATRIC" id="fig|1247726.3.peg.2178"/>
<evidence type="ECO:0000256" key="5">
    <source>
        <dbReference type="ARBA" id="ARBA00023204"/>
    </source>
</evidence>
<dbReference type="AlphaFoldDB" id="W0PG53"/>
<evidence type="ECO:0000256" key="1">
    <source>
        <dbReference type="ARBA" id="ARBA00000086"/>
    </source>
</evidence>
<name>W0PG53_ADVMD</name>
<dbReference type="SMART" id="SM00478">
    <property type="entry name" value="ENDO3c"/>
    <property type="match status" value="1"/>
</dbReference>
<dbReference type="CDD" id="cd00056">
    <property type="entry name" value="ENDO3c"/>
    <property type="match status" value="1"/>
</dbReference>
<dbReference type="EC" id="3.2.2.21" evidence="3"/>
<gene>
    <name evidence="7" type="ORF">MIM_c19780</name>
</gene>
<keyword evidence="5" id="KW-0234">DNA repair</keyword>
<evidence type="ECO:0000256" key="2">
    <source>
        <dbReference type="ARBA" id="ARBA00010817"/>
    </source>
</evidence>
<dbReference type="InterPro" id="IPR003265">
    <property type="entry name" value="HhH-GPD_domain"/>
</dbReference>
<sequence>MPIFEYGDTEIDWLSKRDKRMAQAIERIGLIRRNTMPELFPALIRCIVDQQISTAAARTVNARILQLCGGQINAESLLAAGADNLQRCGTSMRKVQYMLGVAEAVQSGKLDLSAISAMDDAQVIRTLTDLKGIGIWTAEMLMIFSLGRPDVLSWGDLAIQRGMMRLYNHKDLPRERFERYRRRYSPYGSTASLYLWAISAQQNSVS</sequence>
<dbReference type="EMBL" id="CP003915">
    <property type="protein sequence ID" value="AHG64058.1"/>
    <property type="molecule type" value="Genomic_DNA"/>
</dbReference>
<dbReference type="KEGG" id="amim:MIM_c19780"/>
<dbReference type="GO" id="GO:0006307">
    <property type="term" value="P:DNA alkylation repair"/>
    <property type="evidence" value="ECO:0007669"/>
    <property type="project" value="TreeGrafter"/>
</dbReference>
<evidence type="ECO:0000313" key="7">
    <source>
        <dbReference type="EMBL" id="AHG64058.1"/>
    </source>
</evidence>
<organism evidence="7 8">
    <name type="scientific">Advenella mimigardefordensis (strain DSM 17166 / LMG 22922 / DPN7)</name>
    <dbReference type="NCBI Taxonomy" id="1247726"/>
    <lineage>
        <taxon>Bacteria</taxon>
        <taxon>Pseudomonadati</taxon>
        <taxon>Pseudomonadota</taxon>
        <taxon>Betaproteobacteria</taxon>
        <taxon>Burkholderiales</taxon>
        <taxon>Alcaligenaceae</taxon>
    </lineage>
</organism>
<evidence type="ECO:0000256" key="3">
    <source>
        <dbReference type="ARBA" id="ARBA00012000"/>
    </source>
</evidence>
<dbReference type="STRING" id="1247726.MIM_c19780"/>
<dbReference type="Pfam" id="PF00730">
    <property type="entry name" value="HhH-GPD"/>
    <property type="match status" value="1"/>
</dbReference>
<dbReference type="SUPFAM" id="SSF48150">
    <property type="entry name" value="DNA-glycosylase"/>
    <property type="match status" value="1"/>
</dbReference>
<dbReference type="RefSeq" id="WP_025372694.1">
    <property type="nucleotide sequence ID" value="NZ_CP003915.1"/>
</dbReference>
<proteinExistence type="inferred from homology"/>
<dbReference type="GO" id="GO:0032131">
    <property type="term" value="F:alkylated DNA binding"/>
    <property type="evidence" value="ECO:0007669"/>
    <property type="project" value="TreeGrafter"/>
</dbReference>
<dbReference type="Gene3D" id="1.10.340.30">
    <property type="entry name" value="Hypothetical protein, domain 2"/>
    <property type="match status" value="1"/>
</dbReference>
<keyword evidence="4" id="KW-0227">DNA damage</keyword>
<dbReference type="GO" id="GO:0005737">
    <property type="term" value="C:cytoplasm"/>
    <property type="evidence" value="ECO:0007669"/>
    <property type="project" value="TreeGrafter"/>
</dbReference>
<comment type="similarity">
    <text evidence="2">Belongs to the alkylbase DNA glycosidase AlkA family.</text>
</comment>
<dbReference type="GO" id="GO:0006285">
    <property type="term" value="P:base-excision repair, AP site formation"/>
    <property type="evidence" value="ECO:0007669"/>
    <property type="project" value="TreeGrafter"/>
</dbReference>
<dbReference type="PANTHER" id="PTHR43003:SF5">
    <property type="entry name" value="DNA-3-METHYLADENINE GLYCOSYLASE"/>
    <property type="match status" value="1"/>
</dbReference>
<protein>
    <recommendedName>
        <fullName evidence="3">DNA-3-methyladenine glycosylase II</fullName>
        <ecNumber evidence="3">3.2.2.21</ecNumber>
    </recommendedName>
</protein>
<dbReference type="GO" id="GO:0043916">
    <property type="term" value="F:DNA-7-methylguanine glycosylase activity"/>
    <property type="evidence" value="ECO:0007669"/>
    <property type="project" value="TreeGrafter"/>
</dbReference>
<reference evidence="7 8" key="1">
    <citation type="journal article" date="2014" name="Microbiology">
        <title>Unravelling the complete genome sequence of Advenella mimigardefordensis strain DPN7T and novel insights in the catabolism of the xenobiotic polythioester precursor 3,3'-dithiodipropionate.</title>
        <authorList>
            <person name="Wubbeler J.H."/>
            <person name="Hiessl S."/>
            <person name="Schuldes J."/>
            <person name="Thurmer A."/>
            <person name="Daniel R."/>
            <person name="Steinbuchel A."/>
        </authorList>
    </citation>
    <scope>NUCLEOTIDE SEQUENCE [LARGE SCALE GENOMIC DNA]</scope>
    <source>
        <strain evidence="8">DSM 17166 / LMG 22922 / DPN7</strain>
    </source>
</reference>
<dbReference type="Gene3D" id="1.10.1670.40">
    <property type="match status" value="1"/>
</dbReference>
<keyword evidence="8" id="KW-1185">Reference proteome</keyword>